<keyword evidence="1" id="KW-0175">Coiled coil</keyword>
<dbReference type="PANTHER" id="PTHR15157:SF5">
    <property type="entry name" value="UV RADIATION RESISTANCE-ASSOCIATED GENE PROTEIN"/>
    <property type="match status" value="1"/>
</dbReference>
<protein>
    <recommendedName>
        <fullName evidence="5">C2 domain-containing protein</fullName>
    </recommendedName>
</protein>
<dbReference type="GO" id="GO:0000323">
    <property type="term" value="C:lytic vacuole"/>
    <property type="evidence" value="ECO:0007669"/>
    <property type="project" value="TreeGrafter"/>
</dbReference>
<sequence length="914" mass="99473">MEFDKLCGVHVRRLSVGASKQTNGSDQVQAPAEKGANSLKLLESMHGVTAASTRDLIDSYFVINSDTGRAVLKSPIMEASLNPSWRDLNHSLQLIRCARNCTLELWWRRSNPIASSSEHSFSIAFSRTLDSKSLVFVASKLGSLYRPFQENTLLLEFEDGLYQLEVASIADAEKSREQPQTDASKTPKESFDLKFCEAFMGMQEELSKVRESIGTMLKESDHLIAKCDAISDENIARSRRSSYLRNELRMGLRLLEIEKLRLEDSKKELRRRKNRLYYSALDREQSQKGLLDVQEDLFVLNVTARETWKFKGVLEKGFIATLKEIYPINALRDDPNVYLIRRVWLPHSEFINVDEERVATALGWTAHLVTLLALYMEIPLRYPINPMSSRSMILDRLSLHGPGNMEFPLFMKGQDKLRFEYGVFLLNKNIEQLMAVAGVVVKNLRNTLPNLKSLIDAMSKPAMLPSENDAVLKIPVSYRVIDTPVAAPPLDTTESFTSLYSRHSEPILVLAPYQVEEQQSLASNPDKVLHSVTPLPFPTSGKNSPEFIVEGAAVPSKNSTTAPPTPSKSQLQKSIQFLNKSLLDAATASLTSSPHSSPVPRSVNVRLVAETQQAIVLSSAKALPVSTTTAASGNNNSGSLSNAAGNSHSAPLPSHFGPESNVEFLKSVDAIRSLPCSSPCSPSPTVREDDSDSSVGSDDGSSSESSGAESFGSEGLRLNAASESGTVKPSRSTLGLRLKQLVIEVPSATASGDNLINNSSQPKRAKKPTRPAIDTTYTHQNNNSNTISSSMSSTGSALDNFRTPTTEMSPTRGAFWRAVAVNVGAGVDADVERDSVDDAGNGDDVGAGSPRNSSLPARPSMLGTLGWNSLQQPMSIAGSMFMNPFNLGRGSVTVVEAGGGESAENVGEESSRRS</sequence>
<feature type="compositionally biased region" description="Low complexity" evidence="2">
    <location>
        <begin position="626"/>
        <end position="650"/>
    </location>
</feature>
<dbReference type="Proteomes" id="UP000320333">
    <property type="component" value="Unassembled WGS sequence"/>
</dbReference>
<dbReference type="PANTHER" id="PTHR15157">
    <property type="entry name" value="UV RADIATION RESISTANCE-ASSOCIATED GENE PROTEIN"/>
    <property type="match status" value="1"/>
</dbReference>
<name>A0A507E0X7_9FUNG</name>
<feature type="compositionally biased region" description="Low complexity" evidence="2">
    <location>
        <begin position="693"/>
        <end position="714"/>
    </location>
</feature>
<evidence type="ECO:0000313" key="4">
    <source>
        <dbReference type="Proteomes" id="UP000320333"/>
    </source>
</evidence>
<feature type="compositionally biased region" description="Polar residues" evidence="2">
    <location>
        <begin position="750"/>
        <end position="762"/>
    </location>
</feature>
<keyword evidence="4" id="KW-1185">Reference proteome</keyword>
<proteinExistence type="predicted"/>
<feature type="region of interest" description="Disordered" evidence="2">
    <location>
        <begin position="831"/>
        <end position="859"/>
    </location>
</feature>
<dbReference type="GO" id="GO:0005768">
    <property type="term" value="C:endosome"/>
    <property type="evidence" value="ECO:0007669"/>
    <property type="project" value="TreeGrafter"/>
</dbReference>
<comment type="caution">
    <text evidence="3">The sequence shown here is derived from an EMBL/GenBank/DDBJ whole genome shotgun (WGS) entry which is preliminary data.</text>
</comment>
<feature type="region of interest" description="Disordered" evidence="2">
    <location>
        <begin position="622"/>
        <end position="655"/>
    </location>
</feature>
<accession>A0A507E0X7</accession>
<gene>
    <name evidence="3" type="ORF">CcCBS67573_g09308</name>
</gene>
<dbReference type="STRING" id="246404.A0A507E0X7"/>
<evidence type="ECO:0000256" key="1">
    <source>
        <dbReference type="ARBA" id="ARBA00023054"/>
    </source>
</evidence>
<feature type="region of interest" description="Disordered" evidence="2">
    <location>
        <begin position="750"/>
        <end position="798"/>
    </location>
</feature>
<dbReference type="GO" id="GO:0000149">
    <property type="term" value="F:SNARE binding"/>
    <property type="evidence" value="ECO:0007669"/>
    <property type="project" value="TreeGrafter"/>
</dbReference>
<dbReference type="OrthoDB" id="72772at2759"/>
<organism evidence="3 4">
    <name type="scientific">Chytriomyces confervae</name>
    <dbReference type="NCBI Taxonomy" id="246404"/>
    <lineage>
        <taxon>Eukaryota</taxon>
        <taxon>Fungi</taxon>
        <taxon>Fungi incertae sedis</taxon>
        <taxon>Chytridiomycota</taxon>
        <taxon>Chytridiomycota incertae sedis</taxon>
        <taxon>Chytridiomycetes</taxon>
        <taxon>Chytridiales</taxon>
        <taxon>Chytriomycetaceae</taxon>
        <taxon>Chytriomyces</taxon>
    </lineage>
</organism>
<dbReference type="GO" id="GO:0035493">
    <property type="term" value="P:SNARE complex assembly"/>
    <property type="evidence" value="ECO:0007669"/>
    <property type="project" value="TreeGrafter"/>
</dbReference>
<reference evidence="3 4" key="1">
    <citation type="journal article" date="2019" name="Sci. Rep.">
        <title>Comparative genomics of chytrid fungi reveal insights into the obligate biotrophic and pathogenic lifestyle of Synchytrium endobioticum.</title>
        <authorList>
            <person name="van de Vossenberg B.T.L.H."/>
            <person name="Warris S."/>
            <person name="Nguyen H.D.T."/>
            <person name="van Gent-Pelzer M.P.E."/>
            <person name="Joly D.L."/>
            <person name="van de Geest H.C."/>
            <person name="Bonants P.J.M."/>
            <person name="Smith D.S."/>
            <person name="Levesque C.A."/>
            <person name="van der Lee T.A.J."/>
        </authorList>
    </citation>
    <scope>NUCLEOTIDE SEQUENCE [LARGE SCALE GENOMIC DNA]</scope>
    <source>
        <strain evidence="3 4">CBS 675.73</strain>
    </source>
</reference>
<evidence type="ECO:0000256" key="2">
    <source>
        <dbReference type="SAM" id="MobiDB-lite"/>
    </source>
</evidence>
<feature type="compositionally biased region" description="Low complexity" evidence="2">
    <location>
        <begin position="781"/>
        <end position="796"/>
    </location>
</feature>
<evidence type="ECO:0000313" key="3">
    <source>
        <dbReference type="EMBL" id="TPX56858.1"/>
    </source>
</evidence>
<dbReference type="AlphaFoldDB" id="A0A507E0X7"/>
<evidence type="ECO:0008006" key="5">
    <source>
        <dbReference type="Google" id="ProtNLM"/>
    </source>
</evidence>
<feature type="region of interest" description="Disordered" evidence="2">
    <location>
        <begin position="676"/>
        <end position="714"/>
    </location>
</feature>
<dbReference type="EMBL" id="QEAP01000787">
    <property type="protein sequence ID" value="TPX56858.1"/>
    <property type="molecule type" value="Genomic_DNA"/>
</dbReference>